<dbReference type="SUPFAM" id="SSF51230">
    <property type="entry name" value="Single hybrid motif"/>
    <property type="match status" value="1"/>
</dbReference>
<dbReference type="KEGG" id="nmf:NMS_1690"/>
<feature type="coiled-coil region" evidence="1">
    <location>
        <begin position="147"/>
        <end position="233"/>
    </location>
</feature>
<proteinExistence type="predicted"/>
<dbReference type="OrthoDB" id="9760528at2"/>
<organism evidence="3 4">
    <name type="scientific">Nonlabens marinus S1-08</name>
    <dbReference type="NCBI Taxonomy" id="1454201"/>
    <lineage>
        <taxon>Bacteria</taxon>
        <taxon>Pseudomonadati</taxon>
        <taxon>Bacteroidota</taxon>
        <taxon>Flavobacteriia</taxon>
        <taxon>Flavobacteriales</taxon>
        <taxon>Flavobacteriaceae</taxon>
        <taxon>Nonlabens</taxon>
    </lineage>
</organism>
<dbReference type="PANTHER" id="PTHR30386:SF27">
    <property type="entry name" value="MEMBRANE FUSION PROTEIN (MFP) FAMILY PROTEIN"/>
    <property type="match status" value="1"/>
</dbReference>
<keyword evidence="2" id="KW-0472">Membrane</keyword>
<gene>
    <name evidence="3" type="ORF">NMS_1690</name>
</gene>
<keyword evidence="1" id="KW-0175">Coiled coil</keyword>
<dbReference type="InterPro" id="IPR050739">
    <property type="entry name" value="MFP"/>
</dbReference>
<evidence type="ECO:0000313" key="4">
    <source>
        <dbReference type="Proteomes" id="UP000031760"/>
    </source>
</evidence>
<sequence length="452" mass="50820">MLNISKVKLENRLDLDNYTSGKKILNKTHFQYFNRFLLGFALVLIIILFMPWTQTVTGNGFVTTLTPAQRPQTIQSPIPGKLENWFVREGDIVRRGDTILQISEVKSEYFDPLLVERTGNQIDAKSNSVVAYGQKIQALGQQTGALSAERQLKLSQAQNKIKQANLKVISDSIDLEAAKTNLRIAETQLNRTQTLENEGLKAMTDVEEKRLKLQETQAKKISLEQKLLQSRNEVINAQIEISRIIQEYNEKIAKTQSDRFSAESAQLDVAAQVSKLESDRANYSIRSGMYYITAPQDGQINKAIKSGIGETFKEGEPLVNIMPTNYELAVETFVEPLDLPLLHVGEKVRVQFDGWPAIVFSGWPNASYGTYGAEIVAVETFVSDTVPGKYRVLLAPDEDQDHDWPDGLRPGSGAYTIALLDDVPVWYELWRKLNGFPPNYYTPNTASDAKKK</sequence>
<keyword evidence="2" id="KW-0812">Transmembrane</keyword>
<accession>W8VQJ8</accession>
<dbReference type="SUPFAM" id="SSF56954">
    <property type="entry name" value="Outer membrane efflux proteins (OEP)"/>
    <property type="match status" value="1"/>
</dbReference>
<keyword evidence="2" id="KW-1133">Transmembrane helix</keyword>
<dbReference type="STRING" id="1454201.NMS_1690"/>
<evidence type="ECO:0000313" key="3">
    <source>
        <dbReference type="EMBL" id="BAO55699.1"/>
    </source>
</evidence>
<name>W8VQJ8_9FLAO</name>
<dbReference type="Gene3D" id="2.40.50.100">
    <property type="match status" value="1"/>
</dbReference>
<protein>
    <submittedName>
        <fullName evidence="3">RND efflux membrane fusion protein</fullName>
    </submittedName>
</protein>
<evidence type="ECO:0000256" key="1">
    <source>
        <dbReference type="SAM" id="Coils"/>
    </source>
</evidence>
<keyword evidence="4" id="KW-1185">Reference proteome</keyword>
<dbReference type="EMBL" id="AP014548">
    <property type="protein sequence ID" value="BAO55699.1"/>
    <property type="molecule type" value="Genomic_DNA"/>
</dbReference>
<evidence type="ECO:0000256" key="2">
    <source>
        <dbReference type="SAM" id="Phobius"/>
    </source>
</evidence>
<feature type="transmembrane region" description="Helical" evidence="2">
    <location>
        <begin position="32"/>
        <end position="52"/>
    </location>
</feature>
<dbReference type="AlphaFoldDB" id="W8VQJ8"/>
<dbReference type="Proteomes" id="UP000031760">
    <property type="component" value="Chromosome"/>
</dbReference>
<dbReference type="InterPro" id="IPR011053">
    <property type="entry name" value="Single_hybrid_motif"/>
</dbReference>
<dbReference type="RefSeq" id="WP_041496255.1">
    <property type="nucleotide sequence ID" value="NZ_AP014548.1"/>
</dbReference>
<dbReference type="PANTHER" id="PTHR30386">
    <property type="entry name" value="MEMBRANE FUSION SUBUNIT OF EMRAB-TOLC MULTIDRUG EFFLUX PUMP"/>
    <property type="match status" value="1"/>
</dbReference>
<reference evidence="3 4" key="1">
    <citation type="journal article" date="2014" name="Proc. Natl. Acad. Sci. U.S.A.">
        <title>Functional characterization of flavobacteria rhodopsins reveals a unique class of light-driven chloride pump in bacteria.</title>
        <authorList>
            <person name="Yoshizawa S."/>
            <person name="Kumagai Y."/>
            <person name="Kim H."/>
            <person name="Ogura Y."/>
            <person name="Hayashi T."/>
            <person name="Iwasaki W."/>
            <person name="DeLong E.F."/>
            <person name="Kogure K."/>
        </authorList>
    </citation>
    <scope>NUCLEOTIDE SEQUENCE [LARGE SCALE GENOMIC DNA]</scope>
    <source>
        <strain evidence="3 4">S1-08</strain>
    </source>
</reference>
<dbReference type="HOGENOM" id="CLU_038456_0_0_10"/>